<organism evidence="1 2">
    <name type="scientific">Alternaria arborescens</name>
    <dbReference type="NCBI Taxonomy" id="156630"/>
    <lineage>
        <taxon>Eukaryota</taxon>
        <taxon>Fungi</taxon>
        <taxon>Dikarya</taxon>
        <taxon>Ascomycota</taxon>
        <taxon>Pezizomycotina</taxon>
        <taxon>Dothideomycetes</taxon>
        <taxon>Pleosporomycetidae</taxon>
        <taxon>Pleosporales</taxon>
        <taxon>Pleosporineae</taxon>
        <taxon>Pleosporaceae</taxon>
        <taxon>Alternaria</taxon>
        <taxon>Alternaria sect. Alternaria</taxon>
    </lineage>
</organism>
<sequence>MCGLQMVRTLDTLAIIGMSQNGYFRESEIPNLAAKQSADLYDEFANYLPLNQSLNHDGFKLKGWLHEVMRLKLELLVLRYHHRIEFVRPGSMFDSSWMTEIPDEEGSALVTDTQYRVRLCVSPALVGRIDDTKWSQGPVSTHEPEEYKLALLESRDFFAENPVQRKASPRDGLISRAVVLVEAVPKDGGMEARSQ</sequence>
<keyword evidence="2" id="KW-1185">Reference proteome</keyword>
<reference evidence="2" key="1">
    <citation type="journal article" date="2019" name="bioRxiv">
        <title>Genomics, evolutionary history and diagnostics of the Alternaria alternata species group including apple and Asian pear pathotypes.</title>
        <authorList>
            <person name="Armitage A.D."/>
            <person name="Cockerton H.M."/>
            <person name="Sreenivasaprasad S."/>
            <person name="Woodhall J.W."/>
            <person name="Lane C.R."/>
            <person name="Harrison R.J."/>
            <person name="Clarkson J.P."/>
        </authorList>
    </citation>
    <scope>NUCLEOTIDE SEQUENCE [LARGE SCALE GENOMIC DNA]</scope>
    <source>
        <strain evidence="2">RGR 97.0016</strain>
    </source>
</reference>
<comment type="caution">
    <text evidence="1">The sequence shown here is derived from an EMBL/GenBank/DDBJ whole genome shotgun (WGS) entry which is preliminary data.</text>
</comment>
<evidence type="ECO:0000313" key="2">
    <source>
        <dbReference type="Proteomes" id="UP000293823"/>
    </source>
</evidence>
<dbReference type="OrthoDB" id="3689293at2759"/>
<gene>
    <name evidence="1" type="ORF">AA0113_g10640</name>
</gene>
<protein>
    <submittedName>
        <fullName evidence="1">Uncharacterized protein</fullName>
    </submittedName>
</protein>
<evidence type="ECO:0000313" key="1">
    <source>
        <dbReference type="EMBL" id="RYO44932.1"/>
    </source>
</evidence>
<dbReference type="Proteomes" id="UP000293823">
    <property type="component" value="Unassembled WGS sequence"/>
</dbReference>
<name>A0A4Q4QNK2_9PLEO</name>
<proteinExistence type="predicted"/>
<accession>A0A4Q4QNK2</accession>
<dbReference type="AlphaFoldDB" id="A0A4Q4QNK2"/>
<dbReference type="EMBL" id="PEJP01000056">
    <property type="protein sequence ID" value="RYO44932.1"/>
    <property type="molecule type" value="Genomic_DNA"/>
</dbReference>